<dbReference type="EMBL" id="JAEVFJ010000032">
    <property type="protein sequence ID" value="KAH8092472.1"/>
    <property type="molecule type" value="Genomic_DNA"/>
</dbReference>
<feature type="compositionally biased region" description="Polar residues" evidence="1">
    <location>
        <begin position="63"/>
        <end position="84"/>
    </location>
</feature>
<feature type="compositionally biased region" description="Polar residues" evidence="1">
    <location>
        <begin position="523"/>
        <end position="535"/>
    </location>
</feature>
<feature type="compositionally biased region" description="Low complexity" evidence="1">
    <location>
        <begin position="149"/>
        <end position="160"/>
    </location>
</feature>
<feature type="region of interest" description="Disordered" evidence="1">
    <location>
        <begin position="1"/>
        <end position="84"/>
    </location>
</feature>
<dbReference type="SUPFAM" id="SSF48452">
    <property type="entry name" value="TPR-like"/>
    <property type="match status" value="1"/>
</dbReference>
<feature type="compositionally biased region" description="Low complexity" evidence="1">
    <location>
        <begin position="51"/>
        <end position="62"/>
    </location>
</feature>
<dbReference type="PROSITE" id="PS50030">
    <property type="entry name" value="UBA"/>
    <property type="match status" value="1"/>
</dbReference>
<dbReference type="GO" id="GO:0031982">
    <property type="term" value="C:vesicle"/>
    <property type="evidence" value="ECO:0007669"/>
    <property type="project" value="TreeGrafter"/>
</dbReference>
<dbReference type="SUPFAM" id="SSF46565">
    <property type="entry name" value="Chaperone J-domain"/>
    <property type="match status" value="1"/>
</dbReference>
<evidence type="ECO:0000313" key="4">
    <source>
        <dbReference type="Proteomes" id="UP000813824"/>
    </source>
</evidence>
<feature type="compositionally biased region" description="Basic and acidic residues" evidence="1">
    <location>
        <begin position="501"/>
        <end position="521"/>
    </location>
</feature>
<feature type="compositionally biased region" description="Low complexity" evidence="1">
    <location>
        <begin position="203"/>
        <end position="220"/>
    </location>
</feature>
<dbReference type="InterPro" id="IPR036869">
    <property type="entry name" value="J_dom_sf"/>
</dbReference>
<feature type="compositionally biased region" description="Basic and acidic residues" evidence="1">
    <location>
        <begin position="368"/>
        <end position="380"/>
    </location>
</feature>
<sequence>MADSFADLWNSSAPVKPAEPPKKLGALSANSTGSSSTRKPANDVFSLLANTSTPTSRSVTPSYLATPQSIPPSRSTVVPVQKSVSSGGDAFSGLFAGGSSSGNASQANMTIAQRAAMVERQRSEQLLQRQKATQQAASAWDGLDTLGKSSLSSTNGASSSKNDDDWGFDFASPAPQKQPARSNPTPKAAVVLDDDWGLGDFGSKPASAKATPPPSQKAATGSLWDLDDFASPSSQNGRKPSPEPSIHRSGTPGDFDFGDREDGLLNDRSDDEDDILGDLSKPIDQVRASKPPSHSSSPQPPASGQRSRAVSPPPHIIGQIVEMGFSPQQARVALASTETGLDVQAALETLIANGAASDAASSSRPPPRNREPEGARRRLTDEDENVIPPRRRQPGAAPPRGREHDTPSPAGGESQVNLQEQADKLLAQASEIGLSVFNRAGALWKQGREKVQQAYEEQKAVRGGGSATGVKDGRPKWMQEAAERSGGRGDDGWGESPQDGGFRDGDHDDPVLPPRPTERKAQPTRQEAGLSNGSKTGDLLSADEPTAYVSPWRRKAPSRAEILSKSTTPAAPTPARNPSPIPLIQRKTISATPSAMAVSAKHKATGSEKFKLGQYAEAETSYSTAISALPDSHLLLVPLYNNRALTRIKTGDHSGAIEDCTTVITLIGASYHPAREAKVTKEDEGASVDLADGLVKAYRRRAEAYEGKEKWDAARQDWELIAGAEWAGKVRSEAVRGAGRCRRMVTATAEGNTDAPAAPKPKPTAIPARPKSKPKPVQRGPTPPSEALNRVREANQAAEAEDQMKHELKDTIDAKLAAWKNGKETNIRALIASLDTVLWPELGWQKVGMHELISPNQVKIRYTKAIAKLHPDKLNVNNTTLEQRMIANGVFGSLNEAWNAFKP</sequence>
<evidence type="ECO:0000313" key="3">
    <source>
        <dbReference type="EMBL" id="KAH8092472.1"/>
    </source>
</evidence>
<proteinExistence type="predicted"/>
<dbReference type="GO" id="GO:0005737">
    <property type="term" value="C:cytoplasm"/>
    <property type="evidence" value="ECO:0007669"/>
    <property type="project" value="TreeGrafter"/>
</dbReference>
<feature type="region of interest" description="Disordered" evidence="1">
    <location>
        <begin position="747"/>
        <end position="787"/>
    </location>
</feature>
<evidence type="ECO:0000259" key="2">
    <source>
        <dbReference type="PROSITE" id="PS50030"/>
    </source>
</evidence>
<dbReference type="FunFam" id="1.10.287.110:FF:000002">
    <property type="entry name" value="putative tyrosine-protein phosphatase auxilin isoform X2"/>
    <property type="match status" value="1"/>
</dbReference>
<feature type="domain" description="UBA" evidence="2">
    <location>
        <begin position="311"/>
        <end position="353"/>
    </location>
</feature>
<gene>
    <name evidence="3" type="ORF">BXZ70DRAFT_951043</name>
</gene>
<dbReference type="OrthoDB" id="1717591at2759"/>
<dbReference type="InterPro" id="IPR015940">
    <property type="entry name" value="UBA"/>
</dbReference>
<dbReference type="Proteomes" id="UP000813824">
    <property type="component" value="Unassembled WGS sequence"/>
</dbReference>
<feature type="compositionally biased region" description="Pro residues" evidence="1">
    <location>
        <begin position="571"/>
        <end position="581"/>
    </location>
</feature>
<organism evidence="3 4">
    <name type="scientific">Cristinia sonorae</name>
    <dbReference type="NCBI Taxonomy" id="1940300"/>
    <lineage>
        <taxon>Eukaryota</taxon>
        <taxon>Fungi</taxon>
        <taxon>Dikarya</taxon>
        <taxon>Basidiomycota</taxon>
        <taxon>Agaricomycotina</taxon>
        <taxon>Agaricomycetes</taxon>
        <taxon>Agaricomycetidae</taxon>
        <taxon>Agaricales</taxon>
        <taxon>Pleurotineae</taxon>
        <taxon>Stephanosporaceae</taxon>
        <taxon>Cristinia</taxon>
    </lineage>
</organism>
<feature type="compositionally biased region" description="Basic and acidic residues" evidence="1">
    <location>
        <begin position="471"/>
        <end position="491"/>
    </location>
</feature>
<feature type="region of interest" description="Disordered" evidence="1">
    <location>
        <begin position="446"/>
        <end position="581"/>
    </location>
</feature>
<dbReference type="Gene3D" id="1.25.40.10">
    <property type="entry name" value="Tetratricopeptide repeat domain"/>
    <property type="match status" value="1"/>
</dbReference>
<comment type="caution">
    <text evidence="3">The sequence shown here is derived from an EMBL/GenBank/DDBJ whole genome shotgun (WGS) entry which is preliminary data.</text>
</comment>
<accession>A0A8K0UIQ9</accession>
<keyword evidence="4" id="KW-1185">Reference proteome</keyword>
<dbReference type="Gene3D" id="1.10.8.10">
    <property type="entry name" value="DNA helicase RuvA subunit, C-terminal domain"/>
    <property type="match status" value="1"/>
</dbReference>
<dbReference type="AlphaFoldDB" id="A0A8K0UIQ9"/>
<reference evidence="3" key="1">
    <citation type="journal article" date="2021" name="New Phytol.">
        <title>Evolutionary innovations through gain and loss of genes in the ectomycorrhizal Boletales.</title>
        <authorList>
            <person name="Wu G."/>
            <person name="Miyauchi S."/>
            <person name="Morin E."/>
            <person name="Kuo A."/>
            <person name="Drula E."/>
            <person name="Varga T."/>
            <person name="Kohler A."/>
            <person name="Feng B."/>
            <person name="Cao Y."/>
            <person name="Lipzen A."/>
            <person name="Daum C."/>
            <person name="Hundley H."/>
            <person name="Pangilinan J."/>
            <person name="Johnson J."/>
            <person name="Barry K."/>
            <person name="LaButti K."/>
            <person name="Ng V."/>
            <person name="Ahrendt S."/>
            <person name="Min B."/>
            <person name="Choi I.G."/>
            <person name="Park H."/>
            <person name="Plett J.M."/>
            <person name="Magnuson J."/>
            <person name="Spatafora J.W."/>
            <person name="Nagy L.G."/>
            <person name="Henrissat B."/>
            <person name="Grigoriev I.V."/>
            <person name="Yang Z.L."/>
            <person name="Xu J."/>
            <person name="Martin F.M."/>
        </authorList>
    </citation>
    <scope>NUCLEOTIDE SEQUENCE</scope>
    <source>
        <strain evidence="3">KKN 215</strain>
    </source>
</reference>
<dbReference type="SMART" id="SM00028">
    <property type="entry name" value="TPR"/>
    <property type="match status" value="2"/>
</dbReference>
<dbReference type="InterPro" id="IPR011990">
    <property type="entry name" value="TPR-like_helical_dom_sf"/>
</dbReference>
<feature type="region of interest" description="Disordered" evidence="1">
    <location>
        <begin position="115"/>
        <end position="322"/>
    </location>
</feature>
<dbReference type="PANTHER" id="PTHR23172">
    <property type="entry name" value="AUXILIN/CYCLIN G-ASSOCIATED KINASE-RELATED"/>
    <property type="match status" value="1"/>
</dbReference>
<dbReference type="GO" id="GO:0072318">
    <property type="term" value="P:clathrin coat disassembly"/>
    <property type="evidence" value="ECO:0007669"/>
    <property type="project" value="TreeGrafter"/>
</dbReference>
<name>A0A8K0UIQ9_9AGAR</name>
<dbReference type="PANTHER" id="PTHR23172:SF19">
    <property type="entry name" value="J DOMAIN-CONTAINING PROTEIN"/>
    <property type="match status" value="1"/>
</dbReference>
<feature type="compositionally biased region" description="Polar residues" evidence="1">
    <location>
        <begin position="28"/>
        <end position="39"/>
    </location>
</feature>
<dbReference type="InterPro" id="IPR019734">
    <property type="entry name" value="TPR_rpt"/>
</dbReference>
<dbReference type="Gene3D" id="1.10.287.110">
    <property type="entry name" value="DnaJ domain"/>
    <property type="match status" value="1"/>
</dbReference>
<protein>
    <recommendedName>
        <fullName evidence="2">UBA domain-containing protein</fullName>
    </recommendedName>
</protein>
<evidence type="ECO:0000256" key="1">
    <source>
        <dbReference type="SAM" id="MobiDB-lite"/>
    </source>
</evidence>
<feature type="compositionally biased region" description="Basic and acidic residues" evidence="1">
    <location>
        <begin position="257"/>
        <end position="268"/>
    </location>
</feature>
<feature type="compositionally biased region" description="Low complexity" evidence="1">
    <location>
        <begin position="354"/>
        <end position="363"/>
    </location>
</feature>
<dbReference type="GO" id="GO:0030276">
    <property type="term" value="F:clathrin binding"/>
    <property type="evidence" value="ECO:0007669"/>
    <property type="project" value="TreeGrafter"/>
</dbReference>
<feature type="region of interest" description="Disordered" evidence="1">
    <location>
        <begin position="354"/>
        <end position="422"/>
    </location>
</feature>
<feature type="compositionally biased region" description="Basic and acidic residues" evidence="1">
    <location>
        <begin position="446"/>
        <end position="460"/>
    </location>
</feature>
<dbReference type="SUPFAM" id="SSF46934">
    <property type="entry name" value="UBA-like"/>
    <property type="match status" value="1"/>
</dbReference>
<feature type="region of interest" description="Disordered" evidence="1">
    <location>
        <begin position="89"/>
        <end position="108"/>
    </location>
</feature>
<dbReference type="GO" id="GO:0072583">
    <property type="term" value="P:clathrin-dependent endocytosis"/>
    <property type="evidence" value="ECO:0007669"/>
    <property type="project" value="TreeGrafter"/>
</dbReference>
<dbReference type="InterPro" id="IPR009060">
    <property type="entry name" value="UBA-like_sf"/>
</dbReference>